<dbReference type="EMBL" id="JAUSUC010000068">
    <property type="protein sequence ID" value="MDQ0216706.1"/>
    <property type="molecule type" value="Genomic_DNA"/>
</dbReference>
<dbReference type="GO" id="GO:0006935">
    <property type="term" value="P:chemotaxis"/>
    <property type="evidence" value="ECO:0007669"/>
    <property type="project" value="InterPro"/>
</dbReference>
<evidence type="ECO:0000256" key="3">
    <source>
        <dbReference type="PROSITE-ProRule" id="PRU00284"/>
    </source>
</evidence>
<name>A0AAJ1WLX5_9BACI</name>
<dbReference type="PROSITE" id="PS50111">
    <property type="entry name" value="CHEMOTAXIS_TRANSDUC_2"/>
    <property type="match status" value="1"/>
</dbReference>
<dbReference type="CDD" id="cd01068">
    <property type="entry name" value="globin_sensor"/>
    <property type="match status" value="1"/>
</dbReference>
<dbReference type="InterPro" id="IPR012292">
    <property type="entry name" value="Globin/Proto"/>
</dbReference>
<evidence type="ECO:0000313" key="7">
    <source>
        <dbReference type="Proteomes" id="UP001237207"/>
    </source>
</evidence>
<dbReference type="Proteomes" id="UP001237207">
    <property type="component" value="Unassembled WGS sequence"/>
</dbReference>
<dbReference type="Pfam" id="PF00015">
    <property type="entry name" value="MCPsignal"/>
    <property type="match status" value="1"/>
</dbReference>
<evidence type="ECO:0000259" key="5">
    <source>
        <dbReference type="PROSITE" id="PS50111"/>
    </source>
</evidence>
<dbReference type="Pfam" id="PF11563">
    <property type="entry name" value="Protoglobin"/>
    <property type="match status" value="1"/>
</dbReference>
<dbReference type="AlphaFoldDB" id="A0AAJ1WLX5"/>
<keyword evidence="4" id="KW-0175">Coiled coil</keyword>
<reference evidence="6" key="1">
    <citation type="submission" date="2023-07" db="EMBL/GenBank/DDBJ databases">
        <title>Genomic Encyclopedia of Type Strains, Phase IV (KMG-IV): sequencing the most valuable type-strain genomes for metagenomic binning, comparative biology and taxonomic classification.</title>
        <authorList>
            <person name="Goeker M."/>
        </authorList>
    </citation>
    <scope>NUCLEOTIDE SEQUENCE</scope>
    <source>
        <strain evidence="6">DSM 23947</strain>
    </source>
</reference>
<dbReference type="RefSeq" id="WP_307258779.1">
    <property type="nucleotide sequence ID" value="NZ_JAUSUC010000068.1"/>
</dbReference>
<dbReference type="GO" id="GO:0016020">
    <property type="term" value="C:membrane"/>
    <property type="evidence" value="ECO:0007669"/>
    <property type="project" value="InterPro"/>
</dbReference>
<evidence type="ECO:0000256" key="4">
    <source>
        <dbReference type="SAM" id="Coils"/>
    </source>
</evidence>
<dbReference type="InterPro" id="IPR009050">
    <property type="entry name" value="Globin-like_sf"/>
</dbReference>
<keyword evidence="1 3" id="KW-0807">Transducer</keyword>
<dbReference type="PANTHER" id="PTHR32089:SF112">
    <property type="entry name" value="LYSOZYME-LIKE PROTEIN-RELATED"/>
    <property type="match status" value="1"/>
</dbReference>
<proteinExistence type="inferred from homology"/>
<dbReference type="SUPFAM" id="SSF46458">
    <property type="entry name" value="Globin-like"/>
    <property type="match status" value="1"/>
</dbReference>
<dbReference type="PANTHER" id="PTHR32089">
    <property type="entry name" value="METHYL-ACCEPTING CHEMOTAXIS PROTEIN MCPB"/>
    <property type="match status" value="1"/>
</dbReference>
<dbReference type="Gene3D" id="1.10.490.10">
    <property type="entry name" value="Globins"/>
    <property type="match status" value="1"/>
</dbReference>
<evidence type="ECO:0000256" key="2">
    <source>
        <dbReference type="ARBA" id="ARBA00029447"/>
    </source>
</evidence>
<comment type="similarity">
    <text evidence="2">Belongs to the methyl-accepting chemotaxis (MCP) protein family.</text>
</comment>
<dbReference type="GO" id="GO:0019825">
    <property type="term" value="F:oxygen binding"/>
    <property type="evidence" value="ECO:0007669"/>
    <property type="project" value="InterPro"/>
</dbReference>
<dbReference type="GO" id="GO:0004888">
    <property type="term" value="F:transmembrane signaling receptor activity"/>
    <property type="evidence" value="ECO:0007669"/>
    <property type="project" value="InterPro"/>
</dbReference>
<dbReference type="InterPro" id="IPR004090">
    <property type="entry name" value="Chemotax_Me-accpt_rcpt"/>
</dbReference>
<feature type="coiled-coil region" evidence="4">
    <location>
        <begin position="391"/>
        <end position="418"/>
    </location>
</feature>
<dbReference type="GO" id="GO:0020037">
    <property type="term" value="F:heme binding"/>
    <property type="evidence" value="ECO:0007669"/>
    <property type="project" value="InterPro"/>
</dbReference>
<evidence type="ECO:0000313" key="6">
    <source>
        <dbReference type="EMBL" id="MDQ0216706.1"/>
    </source>
</evidence>
<dbReference type="InterPro" id="IPR004089">
    <property type="entry name" value="MCPsignal_dom"/>
</dbReference>
<dbReference type="SUPFAM" id="SSF58104">
    <property type="entry name" value="Methyl-accepting chemotaxis protein (MCP) signaling domain"/>
    <property type="match status" value="1"/>
</dbReference>
<dbReference type="PRINTS" id="PR00260">
    <property type="entry name" value="CHEMTRNSDUCR"/>
</dbReference>
<gene>
    <name evidence="6" type="ORF">J2S13_003190</name>
</gene>
<dbReference type="SMART" id="SM00283">
    <property type="entry name" value="MA"/>
    <property type="match status" value="1"/>
</dbReference>
<sequence length="436" mass="49587">MGAFFKRWDKKDHQSERYWILKAEESEIEMKLADPILQQQVEMIHLTEKDLKLAKAVQPLIQEHIEGIVRSFYTTILKIPHLKKIIDDSSTVERLRMTLTHHIIEMFDGKINEEYIKKRERVAHVHVHIGLAPKWYMGAFQNLHSTMIQVITDKMVNRTDRTQTLQVIAKLLNLEQQLVLDAYNEKILQQQIKESEVKKEVKHRLAISSSELASLTDRTNDSIEKVLSSTLEMDRAYSETMQRTNEVSTLSNQGQVQVSHFQDSMEDIHEKSAKITEMVTALEHSTEQIQPIITLVQQVADQTNLLALNAAIEAARAGEHGKGFAVVAEEVRKLAEQTKSSAVEITGLVKNSDELSKKVSSAIYEMKSLMEQGLLQTKETKATFDGIMNSMNDSINDMKKVEEEMKSLTETIDGIATSSQKITNSAEGLKEVMEQL</sequence>
<evidence type="ECO:0000256" key="1">
    <source>
        <dbReference type="ARBA" id="ARBA00023224"/>
    </source>
</evidence>
<accession>A0AAJ1WLX5</accession>
<dbReference type="GO" id="GO:0007165">
    <property type="term" value="P:signal transduction"/>
    <property type="evidence" value="ECO:0007669"/>
    <property type="project" value="UniProtKB-KW"/>
</dbReference>
<comment type="caution">
    <text evidence="6">The sequence shown here is derived from an EMBL/GenBank/DDBJ whole genome shotgun (WGS) entry which is preliminary data.</text>
</comment>
<dbReference type="InterPro" id="IPR039379">
    <property type="entry name" value="Protoglobin_sensor_dom"/>
</dbReference>
<dbReference type="InterPro" id="IPR044398">
    <property type="entry name" value="Globin-sensor_dom"/>
</dbReference>
<keyword evidence="7" id="KW-1185">Reference proteome</keyword>
<organism evidence="6 7">
    <name type="scientific">Oikeobacillus pervagus</name>
    <dbReference type="NCBI Taxonomy" id="1325931"/>
    <lineage>
        <taxon>Bacteria</taxon>
        <taxon>Bacillati</taxon>
        <taxon>Bacillota</taxon>
        <taxon>Bacilli</taxon>
        <taxon>Bacillales</taxon>
        <taxon>Bacillaceae</taxon>
        <taxon>Oikeobacillus</taxon>
    </lineage>
</organism>
<protein>
    <submittedName>
        <fullName evidence="6">Heme-based aerotactic transducer</fullName>
    </submittedName>
</protein>
<dbReference type="Gene3D" id="1.10.287.950">
    <property type="entry name" value="Methyl-accepting chemotaxis protein"/>
    <property type="match status" value="1"/>
</dbReference>
<feature type="domain" description="Methyl-accepting transducer" evidence="5">
    <location>
        <begin position="203"/>
        <end position="430"/>
    </location>
</feature>